<keyword evidence="3 11" id="KW-1134">Transmembrane beta strand</keyword>
<keyword evidence="7" id="KW-0406">Ion transport</keyword>
<dbReference type="PANTHER" id="PTHR32552">
    <property type="entry name" value="FERRICHROME IRON RECEPTOR-RELATED"/>
    <property type="match status" value="1"/>
</dbReference>
<comment type="caution">
    <text evidence="14">The sequence shown here is derived from an EMBL/GenBank/DDBJ whole genome shotgun (WGS) entry which is preliminary data.</text>
</comment>
<evidence type="ECO:0000256" key="8">
    <source>
        <dbReference type="ARBA" id="ARBA00023077"/>
    </source>
</evidence>
<feature type="signal peptide" evidence="12">
    <location>
        <begin position="1"/>
        <end position="35"/>
    </location>
</feature>
<evidence type="ECO:0000256" key="10">
    <source>
        <dbReference type="ARBA" id="ARBA00023237"/>
    </source>
</evidence>
<dbReference type="SUPFAM" id="SSF56935">
    <property type="entry name" value="Porins"/>
    <property type="match status" value="1"/>
</dbReference>
<dbReference type="RefSeq" id="WP_163112206.1">
    <property type="nucleotide sequence ID" value="NZ_JAAAWP010000008.1"/>
</dbReference>
<evidence type="ECO:0000256" key="6">
    <source>
        <dbReference type="ARBA" id="ARBA00023004"/>
    </source>
</evidence>
<protein>
    <submittedName>
        <fullName evidence="14">TonB-dependent receptor plug domain-containing protein</fullName>
    </submittedName>
</protein>
<evidence type="ECO:0000256" key="12">
    <source>
        <dbReference type="SAM" id="SignalP"/>
    </source>
</evidence>
<evidence type="ECO:0000256" key="11">
    <source>
        <dbReference type="PROSITE-ProRule" id="PRU01360"/>
    </source>
</evidence>
<dbReference type="InterPro" id="IPR039426">
    <property type="entry name" value="TonB-dep_rcpt-like"/>
</dbReference>
<dbReference type="GO" id="GO:0009279">
    <property type="term" value="C:cell outer membrane"/>
    <property type="evidence" value="ECO:0007669"/>
    <property type="project" value="UniProtKB-SubCell"/>
</dbReference>
<feature type="chain" id="PRO_5027016326" evidence="12">
    <location>
        <begin position="36"/>
        <end position="757"/>
    </location>
</feature>
<evidence type="ECO:0000256" key="2">
    <source>
        <dbReference type="ARBA" id="ARBA00022448"/>
    </source>
</evidence>
<accession>A0A6L9MW02</accession>
<reference evidence="14 15" key="1">
    <citation type="submission" date="2020-01" db="EMBL/GenBank/DDBJ databases">
        <title>Genomes of bacteria type strains.</title>
        <authorList>
            <person name="Chen J."/>
            <person name="Zhu S."/>
            <person name="Yang J."/>
        </authorList>
    </citation>
    <scope>NUCLEOTIDE SEQUENCE [LARGE SCALE GENOMIC DNA]</scope>
    <source>
        <strain evidence="14 15">LMG 22958</strain>
    </source>
</reference>
<evidence type="ECO:0000259" key="13">
    <source>
        <dbReference type="Pfam" id="PF07715"/>
    </source>
</evidence>
<comment type="subcellular location">
    <subcellularLocation>
        <location evidence="1 11">Cell outer membrane</location>
        <topology evidence="1 11">Multi-pass membrane protein</topology>
    </subcellularLocation>
</comment>
<proteinExistence type="inferred from homology"/>
<comment type="similarity">
    <text evidence="11">Belongs to the TonB-dependent receptor family.</text>
</comment>
<keyword evidence="10 11" id="KW-0998">Cell outer membrane</keyword>
<feature type="domain" description="TonB-dependent receptor plug" evidence="13">
    <location>
        <begin position="64"/>
        <end position="173"/>
    </location>
</feature>
<dbReference type="Gene3D" id="2.40.170.20">
    <property type="entry name" value="TonB-dependent receptor, beta-barrel domain"/>
    <property type="match status" value="1"/>
</dbReference>
<name>A0A6L9MW02_9ALTE</name>
<evidence type="ECO:0000256" key="1">
    <source>
        <dbReference type="ARBA" id="ARBA00004571"/>
    </source>
</evidence>
<gene>
    <name evidence="14" type="ORF">GTW09_12790</name>
</gene>
<keyword evidence="4" id="KW-0410">Iron transport</keyword>
<keyword evidence="15" id="KW-1185">Reference proteome</keyword>
<dbReference type="InterPro" id="IPR012910">
    <property type="entry name" value="Plug_dom"/>
</dbReference>
<dbReference type="GO" id="GO:0006826">
    <property type="term" value="P:iron ion transport"/>
    <property type="evidence" value="ECO:0007669"/>
    <property type="project" value="UniProtKB-KW"/>
</dbReference>
<keyword evidence="8" id="KW-0798">TonB box</keyword>
<evidence type="ECO:0000313" key="15">
    <source>
        <dbReference type="Proteomes" id="UP000478837"/>
    </source>
</evidence>
<evidence type="ECO:0000256" key="9">
    <source>
        <dbReference type="ARBA" id="ARBA00023136"/>
    </source>
</evidence>
<dbReference type="Proteomes" id="UP000478837">
    <property type="component" value="Unassembled WGS sequence"/>
</dbReference>
<evidence type="ECO:0000313" key="14">
    <source>
        <dbReference type="EMBL" id="NDW22402.1"/>
    </source>
</evidence>
<organism evidence="14 15">
    <name type="scientific">Alteromonas hispanica</name>
    <dbReference type="NCBI Taxonomy" id="315421"/>
    <lineage>
        <taxon>Bacteria</taxon>
        <taxon>Pseudomonadati</taxon>
        <taxon>Pseudomonadota</taxon>
        <taxon>Gammaproteobacteria</taxon>
        <taxon>Alteromonadales</taxon>
        <taxon>Alteromonadaceae</taxon>
        <taxon>Alteromonas/Salinimonas group</taxon>
        <taxon>Alteromonas</taxon>
    </lineage>
</organism>
<dbReference type="InterPro" id="IPR036942">
    <property type="entry name" value="Beta-barrel_TonB_sf"/>
</dbReference>
<evidence type="ECO:0000256" key="5">
    <source>
        <dbReference type="ARBA" id="ARBA00022692"/>
    </source>
</evidence>
<evidence type="ECO:0000256" key="3">
    <source>
        <dbReference type="ARBA" id="ARBA00022452"/>
    </source>
</evidence>
<keyword evidence="5 11" id="KW-0812">Transmembrane</keyword>
<dbReference type="AlphaFoldDB" id="A0A6L9MW02"/>
<dbReference type="PANTHER" id="PTHR32552:SF81">
    <property type="entry name" value="TONB-DEPENDENT OUTER MEMBRANE RECEPTOR"/>
    <property type="match status" value="1"/>
</dbReference>
<dbReference type="PROSITE" id="PS52016">
    <property type="entry name" value="TONB_DEPENDENT_REC_3"/>
    <property type="match status" value="1"/>
</dbReference>
<keyword evidence="14" id="KW-0675">Receptor</keyword>
<keyword evidence="12" id="KW-0732">Signal</keyword>
<keyword evidence="2 11" id="KW-0813">Transport</keyword>
<keyword evidence="9 11" id="KW-0472">Membrane</keyword>
<sequence length="757" mass="82625">MTNRTDVSKTLASKLSPVALAVAMTVPALSNFAVAQETQDVEATEEQKFEAITVTATKRPQVIYEVPIALSAFDGDKLAAQGITDLTDVGKFVPNLNVTGFSAGHTSSVNPFIRGIGLQDHLITTDPGVSVYVDGVYLGRQVGQNWSLNNIQRIEVLRGPQGTLYGRNSIGGAINIITKEPDQGDVTKVNTEFGTRGRVKADLFVNHALSDTVAFNANLSFNKRDGLGEFINVPNAEYDVGETEDVSGRVSVKWEPSNDFRMVLTADANNGDGGLRPYTVLIDEVGSARYFGGGNGLGVELRNSDVIPEGTDRYDNATGTEAVTGVSNEARGIALTTEWDINEDYTAKVVASQRTSKYKAGLDDDGTVFSLDQFPERGEADQTSVEFQLNGYLNEYTDFVAGLYYFNEEGSNRQGEDSSFDGGGNLLELDQETTSKAAYINVRHDINDELSVSGGLRYTKDEKDASANVFSALGTIFDSNDWNELTWELATNYTFENGMTGYATIQSGYQSGQYPARPYCLIGQFFGAGGFDDIDGAQAAVRANNCFTASDNITATNYEVGVKGRINEYVDMSVAVFNTEFEDLPYQVSRVSEGGFDTANLVVEQTSRGIELDTTLNLGNFSMMTSIGYMDVDVEEQAGFRPVAPLTPDLTLAIGPQYTFELDGGDSIRVRADYSYRSEMYGEPTSAPERMTELDSRELVNFDIAYTPANEAYTVALYGRNIFDERYDNARLNTGDYILQILSNDASEFGVRFSTEF</sequence>
<dbReference type="EMBL" id="JAAAWP010000008">
    <property type="protein sequence ID" value="NDW22402.1"/>
    <property type="molecule type" value="Genomic_DNA"/>
</dbReference>
<evidence type="ECO:0000256" key="7">
    <source>
        <dbReference type="ARBA" id="ARBA00023065"/>
    </source>
</evidence>
<evidence type="ECO:0000256" key="4">
    <source>
        <dbReference type="ARBA" id="ARBA00022496"/>
    </source>
</evidence>
<dbReference type="Pfam" id="PF07715">
    <property type="entry name" value="Plug"/>
    <property type="match status" value="1"/>
</dbReference>
<keyword evidence="6" id="KW-0408">Iron</keyword>